<dbReference type="EMBL" id="BFEA01000388">
    <property type="protein sequence ID" value="GBG81822.1"/>
    <property type="molecule type" value="Genomic_DNA"/>
</dbReference>
<feature type="transmembrane region" description="Helical" evidence="1">
    <location>
        <begin position="12"/>
        <end position="45"/>
    </location>
</feature>
<keyword evidence="1" id="KW-1133">Transmembrane helix</keyword>
<dbReference type="Gramene" id="GBG81822">
    <property type="protein sequence ID" value="GBG81822"/>
    <property type="gene ID" value="CBR_g34003"/>
</dbReference>
<dbReference type="AlphaFoldDB" id="A0A388LHX5"/>
<evidence type="ECO:0000313" key="3">
    <source>
        <dbReference type="Proteomes" id="UP000265515"/>
    </source>
</evidence>
<organism evidence="2 3">
    <name type="scientific">Chara braunii</name>
    <name type="common">Braun's stonewort</name>
    <dbReference type="NCBI Taxonomy" id="69332"/>
    <lineage>
        <taxon>Eukaryota</taxon>
        <taxon>Viridiplantae</taxon>
        <taxon>Streptophyta</taxon>
        <taxon>Charophyceae</taxon>
        <taxon>Charales</taxon>
        <taxon>Characeae</taxon>
        <taxon>Chara</taxon>
    </lineage>
</organism>
<accession>A0A388LHX5</accession>
<proteinExistence type="predicted"/>
<reference evidence="2 3" key="1">
    <citation type="journal article" date="2018" name="Cell">
        <title>The Chara Genome: Secondary Complexity and Implications for Plant Terrestrialization.</title>
        <authorList>
            <person name="Nishiyama T."/>
            <person name="Sakayama H."/>
            <person name="Vries J.D."/>
            <person name="Buschmann H."/>
            <person name="Saint-Marcoux D."/>
            <person name="Ullrich K.K."/>
            <person name="Haas F.B."/>
            <person name="Vanderstraeten L."/>
            <person name="Becker D."/>
            <person name="Lang D."/>
            <person name="Vosolsobe S."/>
            <person name="Rombauts S."/>
            <person name="Wilhelmsson P.K.I."/>
            <person name="Janitza P."/>
            <person name="Kern R."/>
            <person name="Heyl A."/>
            <person name="Rumpler F."/>
            <person name="Villalobos L.I.A.C."/>
            <person name="Clay J.M."/>
            <person name="Skokan R."/>
            <person name="Toyoda A."/>
            <person name="Suzuki Y."/>
            <person name="Kagoshima H."/>
            <person name="Schijlen E."/>
            <person name="Tajeshwar N."/>
            <person name="Catarino B."/>
            <person name="Hetherington A.J."/>
            <person name="Saltykova A."/>
            <person name="Bonnot C."/>
            <person name="Breuninger H."/>
            <person name="Symeonidi A."/>
            <person name="Radhakrishnan G.V."/>
            <person name="Van Nieuwerburgh F."/>
            <person name="Deforce D."/>
            <person name="Chang C."/>
            <person name="Karol K.G."/>
            <person name="Hedrich R."/>
            <person name="Ulvskov P."/>
            <person name="Glockner G."/>
            <person name="Delwiche C.F."/>
            <person name="Petrasek J."/>
            <person name="Van de Peer Y."/>
            <person name="Friml J."/>
            <person name="Beilby M."/>
            <person name="Dolan L."/>
            <person name="Kohara Y."/>
            <person name="Sugano S."/>
            <person name="Fujiyama A."/>
            <person name="Delaux P.-M."/>
            <person name="Quint M."/>
            <person name="TheiBen G."/>
            <person name="Hagemann M."/>
            <person name="Harholt J."/>
            <person name="Dunand C."/>
            <person name="Zachgo S."/>
            <person name="Langdale J."/>
            <person name="Maumus F."/>
            <person name="Straeten D.V.D."/>
            <person name="Gould S.B."/>
            <person name="Rensing S.A."/>
        </authorList>
    </citation>
    <scope>NUCLEOTIDE SEQUENCE [LARGE SCALE GENOMIC DNA]</scope>
    <source>
        <strain evidence="2 3">S276</strain>
    </source>
</reference>
<name>A0A388LHX5_CHABU</name>
<evidence type="ECO:0000256" key="1">
    <source>
        <dbReference type="SAM" id="Phobius"/>
    </source>
</evidence>
<keyword evidence="1" id="KW-0472">Membrane</keyword>
<dbReference type="Proteomes" id="UP000265515">
    <property type="component" value="Unassembled WGS sequence"/>
</dbReference>
<keyword evidence="1" id="KW-0812">Transmembrane</keyword>
<protein>
    <submittedName>
        <fullName evidence="2">Uncharacterized protein</fullName>
    </submittedName>
</protein>
<keyword evidence="3" id="KW-1185">Reference proteome</keyword>
<sequence length="72" mass="7599">MLVDVFDDLVTFSIYLVKILLVAVSTTLLTVFSGIAGGVAAFFSLGSKSLEIVGMRAKKIEVEIVNDTFAGG</sequence>
<evidence type="ECO:0000313" key="2">
    <source>
        <dbReference type="EMBL" id="GBG81822.1"/>
    </source>
</evidence>
<comment type="caution">
    <text evidence="2">The sequence shown here is derived from an EMBL/GenBank/DDBJ whole genome shotgun (WGS) entry which is preliminary data.</text>
</comment>
<gene>
    <name evidence="2" type="ORF">CBR_g34003</name>
</gene>